<dbReference type="OrthoDB" id="9783470at2"/>
<dbReference type="Gene3D" id="3.40.109.10">
    <property type="entry name" value="NADH Oxidase"/>
    <property type="match status" value="1"/>
</dbReference>
<evidence type="ECO:0000313" key="6">
    <source>
        <dbReference type="Proteomes" id="UP000289437"/>
    </source>
</evidence>
<evidence type="ECO:0000256" key="1">
    <source>
        <dbReference type="ARBA" id="ARBA00007118"/>
    </source>
</evidence>
<accession>A0A4V1L5G0</accession>
<evidence type="ECO:0000313" key="5">
    <source>
        <dbReference type="EMBL" id="RXH55634.1"/>
    </source>
</evidence>
<feature type="domain" description="Nitroreductase" evidence="4">
    <location>
        <begin position="12"/>
        <end position="186"/>
    </location>
</feature>
<comment type="caution">
    <text evidence="5">The sequence shown here is derived from an EMBL/GenBank/DDBJ whole genome shotgun (WGS) entry which is preliminary data.</text>
</comment>
<gene>
    <name evidence="5" type="ORF">GRAN_2491</name>
</gene>
<proteinExistence type="inferred from homology"/>
<keyword evidence="6" id="KW-1185">Reference proteome</keyword>
<sequence>MSKSLKTLSEAIHGRRATPSFDGAPLPPEDLKTILQAGLAAPSGYNVQPWRFIVVQTPDHKRRLRAASYNQAKVEEASAVIVACGDADGWRRDLDLMLQQGREGGMPESYAAQAKSSVQSFLTSFSSDEMKGWLNKQVMLAFTHMLLMAEVLGYDTAPMEGFEQDKVHETLRLPLSYHVVALLAIGTLKGADKYDGGRYDMGHTVFTEEYGKPFRL</sequence>
<dbReference type="InterPro" id="IPR000415">
    <property type="entry name" value="Nitroreductase-like"/>
</dbReference>
<evidence type="ECO:0000256" key="3">
    <source>
        <dbReference type="SAM" id="MobiDB-lite"/>
    </source>
</evidence>
<dbReference type="PANTHER" id="PTHR43673">
    <property type="entry name" value="NAD(P)H NITROREDUCTASE YDGI-RELATED"/>
    <property type="match status" value="1"/>
</dbReference>
<protein>
    <submittedName>
        <fullName evidence="5">Oxygen-insensitive NAD(P)H nitroreductase</fullName>
    </submittedName>
</protein>
<dbReference type="RefSeq" id="WP_128913253.1">
    <property type="nucleotide sequence ID" value="NZ_RDSM01000002.1"/>
</dbReference>
<evidence type="ECO:0000256" key="2">
    <source>
        <dbReference type="ARBA" id="ARBA00023002"/>
    </source>
</evidence>
<organism evidence="5 6">
    <name type="scientific">Granulicella sibirica</name>
    <dbReference type="NCBI Taxonomy" id="2479048"/>
    <lineage>
        <taxon>Bacteria</taxon>
        <taxon>Pseudomonadati</taxon>
        <taxon>Acidobacteriota</taxon>
        <taxon>Terriglobia</taxon>
        <taxon>Terriglobales</taxon>
        <taxon>Acidobacteriaceae</taxon>
        <taxon>Granulicella</taxon>
    </lineage>
</organism>
<feature type="region of interest" description="Disordered" evidence="3">
    <location>
        <begin position="1"/>
        <end position="26"/>
    </location>
</feature>
<dbReference type="AlphaFoldDB" id="A0A4V1L5G0"/>
<evidence type="ECO:0000259" key="4">
    <source>
        <dbReference type="Pfam" id="PF00881"/>
    </source>
</evidence>
<dbReference type="InterPro" id="IPR029479">
    <property type="entry name" value="Nitroreductase"/>
</dbReference>
<dbReference type="Pfam" id="PF00881">
    <property type="entry name" value="Nitroreductase"/>
    <property type="match status" value="1"/>
</dbReference>
<reference evidence="5 6" key="1">
    <citation type="submission" date="2018-11" db="EMBL/GenBank/DDBJ databases">
        <authorList>
            <person name="Mardanov A.V."/>
            <person name="Ravin N.V."/>
            <person name="Dedysh S.N."/>
        </authorList>
    </citation>
    <scope>NUCLEOTIDE SEQUENCE [LARGE SCALE GENOMIC DNA]</scope>
    <source>
        <strain evidence="5 6">AF10</strain>
    </source>
</reference>
<comment type="similarity">
    <text evidence="1">Belongs to the nitroreductase family.</text>
</comment>
<keyword evidence="2" id="KW-0560">Oxidoreductase</keyword>
<name>A0A4V1L5G0_9BACT</name>
<dbReference type="GO" id="GO:0016491">
    <property type="term" value="F:oxidoreductase activity"/>
    <property type="evidence" value="ECO:0007669"/>
    <property type="project" value="UniProtKB-KW"/>
</dbReference>
<dbReference type="Proteomes" id="UP000289437">
    <property type="component" value="Unassembled WGS sequence"/>
</dbReference>
<reference evidence="6" key="2">
    <citation type="submission" date="2019-02" db="EMBL/GenBank/DDBJ databases">
        <title>Granulicella sibirica sp. nov., a psychrotolerant acidobacterium isolated from an organic soil layer in forested tundra, West Siberia.</title>
        <authorList>
            <person name="Oshkin I.Y."/>
            <person name="Kulichevskaya I.S."/>
            <person name="Rijpstra W.I.C."/>
            <person name="Sinninghe Damste J.S."/>
            <person name="Rakitin A.L."/>
            <person name="Ravin N.V."/>
            <person name="Dedysh S.N."/>
        </authorList>
    </citation>
    <scope>NUCLEOTIDE SEQUENCE [LARGE SCALE GENOMIC DNA]</scope>
    <source>
        <strain evidence="6">AF10</strain>
    </source>
</reference>
<dbReference type="PANTHER" id="PTHR43673:SF10">
    <property type="entry name" value="NADH DEHYDROGENASE_NAD(P)H NITROREDUCTASE XCC3605-RELATED"/>
    <property type="match status" value="1"/>
</dbReference>
<dbReference type="SUPFAM" id="SSF55469">
    <property type="entry name" value="FMN-dependent nitroreductase-like"/>
    <property type="match status" value="1"/>
</dbReference>
<dbReference type="EMBL" id="RDSM01000002">
    <property type="protein sequence ID" value="RXH55634.1"/>
    <property type="molecule type" value="Genomic_DNA"/>
</dbReference>